<comment type="caution">
    <text evidence="2">The sequence shown here is derived from an EMBL/GenBank/DDBJ whole genome shotgun (WGS) entry which is preliminary data.</text>
</comment>
<keyword evidence="3" id="KW-1185">Reference proteome</keyword>
<dbReference type="NCBIfam" id="NF005822">
    <property type="entry name" value="PRK07708.1"/>
    <property type="match status" value="1"/>
</dbReference>
<dbReference type="GeneID" id="92838488"/>
<evidence type="ECO:0000313" key="3">
    <source>
        <dbReference type="Proteomes" id="UP000016511"/>
    </source>
</evidence>
<dbReference type="eggNOG" id="COG0328">
    <property type="taxonomic scope" value="Bacteria"/>
</dbReference>
<dbReference type="HOGENOM" id="CLU_109698_0_0_9"/>
<evidence type="ECO:0000313" key="2">
    <source>
        <dbReference type="EMBL" id="ERI04277.1"/>
    </source>
</evidence>
<evidence type="ECO:0000259" key="1">
    <source>
        <dbReference type="PROSITE" id="PS50879"/>
    </source>
</evidence>
<dbReference type="InterPro" id="IPR012337">
    <property type="entry name" value="RNaseH-like_sf"/>
</dbReference>
<dbReference type="PANTHER" id="PTHR46387">
    <property type="entry name" value="POLYNUCLEOTIDYL TRANSFERASE, RIBONUCLEASE H-LIKE SUPERFAMILY PROTEIN"/>
    <property type="match status" value="1"/>
</dbReference>
<dbReference type="Pfam" id="PF13456">
    <property type="entry name" value="RVT_3"/>
    <property type="match status" value="1"/>
</dbReference>
<dbReference type="CDD" id="cd09279">
    <property type="entry name" value="RNase_HI_like"/>
    <property type="match status" value="1"/>
</dbReference>
<dbReference type="AlphaFoldDB" id="U1XWB0"/>
<dbReference type="SUPFAM" id="SSF53098">
    <property type="entry name" value="Ribonuclease H-like"/>
    <property type="match status" value="1"/>
</dbReference>
<proteinExistence type="predicted"/>
<sequence>MKVSITWEYKASNGKAYTTFTSQWMAGTEAIQLAKDIEKTGRVQSLAFHDEEGESWTKKELQKLLKEVETEPHNLIVYFDGGYHKEYRVAGLGVVIYFEQNNKPYRIRKNEVVEAIDSNNDAEYAAFWLALRELETLGAHHLPVTFRGDSQVVLNQLGGEWPVFEERENRWIDRIEAKLAELGLKPHYESIGRAENKEADMLATQALKGEIIFSRKQL</sequence>
<dbReference type="InterPro" id="IPR036397">
    <property type="entry name" value="RNaseH_sf"/>
</dbReference>
<dbReference type="Gene3D" id="3.30.420.10">
    <property type="entry name" value="Ribonuclease H-like superfamily/Ribonuclease H"/>
    <property type="match status" value="1"/>
</dbReference>
<gene>
    <name evidence="2" type="ORF">HMPREF0083_06111</name>
</gene>
<dbReference type="GO" id="GO:0003676">
    <property type="term" value="F:nucleic acid binding"/>
    <property type="evidence" value="ECO:0007669"/>
    <property type="project" value="InterPro"/>
</dbReference>
<dbReference type="STRING" id="649747.HMPREF0083_06111"/>
<protein>
    <recommendedName>
        <fullName evidence="1">RNase H type-1 domain-containing protein</fullName>
    </recommendedName>
</protein>
<dbReference type="PANTHER" id="PTHR46387:SF2">
    <property type="entry name" value="RIBONUCLEASE HI"/>
    <property type="match status" value="1"/>
</dbReference>
<organism evidence="2 3">
    <name type="scientific">Aneurinibacillus aneurinilyticus ATCC 12856</name>
    <dbReference type="NCBI Taxonomy" id="649747"/>
    <lineage>
        <taxon>Bacteria</taxon>
        <taxon>Bacillati</taxon>
        <taxon>Bacillota</taxon>
        <taxon>Bacilli</taxon>
        <taxon>Bacillales</taxon>
        <taxon>Paenibacillaceae</taxon>
        <taxon>Aneurinibacillus group</taxon>
        <taxon>Aneurinibacillus</taxon>
    </lineage>
</organism>
<accession>U1XWB0</accession>
<dbReference type="Proteomes" id="UP000016511">
    <property type="component" value="Unassembled WGS sequence"/>
</dbReference>
<dbReference type="PROSITE" id="PS50879">
    <property type="entry name" value="RNASE_H_1"/>
    <property type="match status" value="1"/>
</dbReference>
<dbReference type="PATRIC" id="fig|649747.3.peg.5461"/>
<name>U1XWB0_ANEAE</name>
<reference evidence="2 3" key="1">
    <citation type="submission" date="2013-08" db="EMBL/GenBank/DDBJ databases">
        <authorList>
            <person name="Weinstock G."/>
            <person name="Sodergren E."/>
            <person name="Wylie T."/>
            <person name="Fulton L."/>
            <person name="Fulton R."/>
            <person name="Fronick C."/>
            <person name="O'Laughlin M."/>
            <person name="Godfrey J."/>
            <person name="Miner T."/>
            <person name="Herter B."/>
            <person name="Appelbaum E."/>
            <person name="Cordes M."/>
            <person name="Lek S."/>
            <person name="Wollam A."/>
            <person name="Pepin K.H."/>
            <person name="Palsikar V.B."/>
            <person name="Mitreva M."/>
            <person name="Wilson R.K."/>
        </authorList>
    </citation>
    <scope>NUCLEOTIDE SEQUENCE [LARGE SCALE GENOMIC DNA]</scope>
    <source>
        <strain evidence="2 3">ATCC 12856</strain>
    </source>
</reference>
<dbReference type="InterPro" id="IPR002156">
    <property type="entry name" value="RNaseH_domain"/>
</dbReference>
<dbReference type="RefSeq" id="WP_021620654.1">
    <property type="nucleotide sequence ID" value="NZ_KE952747.1"/>
</dbReference>
<feature type="domain" description="RNase H type-1" evidence="1">
    <location>
        <begin position="71"/>
        <end position="208"/>
    </location>
</feature>
<dbReference type="EMBL" id="AWSJ01000389">
    <property type="protein sequence ID" value="ERI04277.1"/>
    <property type="molecule type" value="Genomic_DNA"/>
</dbReference>
<dbReference type="GO" id="GO:0004523">
    <property type="term" value="F:RNA-DNA hybrid ribonuclease activity"/>
    <property type="evidence" value="ECO:0007669"/>
    <property type="project" value="InterPro"/>
</dbReference>